<evidence type="ECO:0000256" key="3">
    <source>
        <dbReference type="ARBA" id="ARBA00022837"/>
    </source>
</evidence>
<evidence type="ECO:0000256" key="4">
    <source>
        <dbReference type="ARBA" id="ARBA00023065"/>
    </source>
</evidence>
<keyword evidence="2" id="KW-0677">Repeat</keyword>
<keyword evidence="1" id="KW-0732">Signal</keyword>
<dbReference type="InterPro" id="IPR038081">
    <property type="entry name" value="CalX-like_sf"/>
</dbReference>
<keyword evidence="4" id="KW-0813">Transport</keyword>
<dbReference type="EMBL" id="BGPR01002619">
    <property type="protein sequence ID" value="GBM76412.1"/>
    <property type="molecule type" value="Genomic_DNA"/>
</dbReference>
<accession>A0A4Y2IGH0</accession>
<dbReference type="InterPro" id="IPR051171">
    <property type="entry name" value="CaCA"/>
</dbReference>
<dbReference type="InterPro" id="IPR003644">
    <property type="entry name" value="Calx_beta"/>
</dbReference>
<evidence type="ECO:0000259" key="5">
    <source>
        <dbReference type="SMART" id="SM00237"/>
    </source>
</evidence>
<protein>
    <recommendedName>
        <fullName evidence="5">Calx-beta domain-containing protein</fullName>
    </recommendedName>
</protein>
<evidence type="ECO:0000256" key="1">
    <source>
        <dbReference type="ARBA" id="ARBA00022729"/>
    </source>
</evidence>
<dbReference type="GO" id="GO:0016020">
    <property type="term" value="C:membrane"/>
    <property type="evidence" value="ECO:0007669"/>
    <property type="project" value="InterPro"/>
</dbReference>
<dbReference type="GO" id="GO:0030001">
    <property type="term" value="P:metal ion transport"/>
    <property type="evidence" value="ECO:0007669"/>
    <property type="project" value="TreeGrafter"/>
</dbReference>
<evidence type="ECO:0000313" key="7">
    <source>
        <dbReference type="Proteomes" id="UP000499080"/>
    </source>
</evidence>
<evidence type="ECO:0000313" key="6">
    <source>
        <dbReference type="EMBL" id="GBM76412.1"/>
    </source>
</evidence>
<feature type="domain" description="Calx-beta" evidence="5">
    <location>
        <begin position="1"/>
        <end position="87"/>
    </location>
</feature>
<keyword evidence="7" id="KW-1185">Reference proteome</keyword>
<name>A0A4Y2IGH0_ARAVE</name>
<keyword evidence="4" id="KW-0406">Ion transport</keyword>
<dbReference type="SUPFAM" id="SSF141072">
    <property type="entry name" value="CalX-like"/>
    <property type="match status" value="1"/>
</dbReference>
<dbReference type="SMART" id="SM00237">
    <property type="entry name" value="Calx_beta"/>
    <property type="match status" value="1"/>
</dbReference>
<reference evidence="6 7" key="1">
    <citation type="journal article" date="2019" name="Sci. Rep.">
        <title>Orb-weaving spider Araneus ventricosus genome elucidates the spidroin gene catalogue.</title>
        <authorList>
            <person name="Kono N."/>
            <person name="Nakamura H."/>
            <person name="Ohtoshi R."/>
            <person name="Moran D.A.P."/>
            <person name="Shinohara A."/>
            <person name="Yoshida Y."/>
            <person name="Fujiwara M."/>
            <person name="Mori M."/>
            <person name="Tomita M."/>
            <person name="Arakawa K."/>
        </authorList>
    </citation>
    <scope>NUCLEOTIDE SEQUENCE [LARGE SCALE GENOMIC DNA]</scope>
</reference>
<sequence length="120" mass="13477">MQLERHSYEVLENVGTLKVGVVRLDGRDGEIRVKYRTVGSTAVVNQDFVYVEGELVFAEGESRKDITIQIIDDDVREPTKSFEVQLVDPRAGPGVINFKELGPIRKAVVTIKDNDSKNIF</sequence>
<comment type="caution">
    <text evidence="6">The sequence shown here is derived from an EMBL/GenBank/DDBJ whole genome shotgun (WGS) entry which is preliminary data.</text>
</comment>
<dbReference type="OrthoDB" id="410592at2759"/>
<evidence type="ECO:0000256" key="2">
    <source>
        <dbReference type="ARBA" id="ARBA00022737"/>
    </source>
</evidence>
<dbReference type="GO" id="GO:0007154">
    <property type="term" value="P:cell communication"/>
    <property type="evidence" value="ECO:0007669"/>
    <property type="project" value="InterPro"/>
</dbReference>
<dbReference type="Proteomes" id="UP000499080">
    <property type="component" value="Unassembled WGS sequence"/>
</dbReference>
<dbReference type="Pfam" id="PF03160">
    <property type="entry name" value="Calx-beta"/>
    <property type="match status" value="1"/>
</dbReference>
<gene>
    <name evidence="6" type="ORF">AVEN_244784_1</name>
</gene>
<dbReference type="PANTHER" id="PTHR11878">
    <property type="entry name" value="SODIUM/CALCIUM EXCHANGER"/>
    <property type="match status" value="1"/>
</dbReference>
<organism evidence="6 7">
    <name type="scientific">Araneus ventricosus</name>
    <name type="common">Orbweaver spider</name>
    <name type="synonym">Epeira ventricosa</name>
    <dbReference type="NCBI Taxonomy" id="182803"/>
    <lineage>
        <taxon>Eukaryota</taxon>
        <taxon>Metazoa</taxon>
        <taxon>Ecdysozoa</taxon>
        <taxon>Arthropoda</taxon>
        <taxon>Chelicerata</taxon>
        <taxon>Arachnida</taxon>
        <taxon>Araneae</taxon>
        <taxon>Araneomorphae</taxon>
        <taxon>Entelegynae</taxon>
        <taxon>Araneoidea</taxon>
        <taxon>Araneidae</taxon>
        <taxon>Araneus</taxon>
    </lineage>
</organism>
<dbReference type="AlphaFoldDB" id="A0A4Y2IGH0"/>
<dbReference type="PANTHER" id="PTHR11878:SF65">
    <property type="entry name" value="NA_CA-EXCHANGE PROTEIN, ISOFORM G"/>
    <property type="match status" value="1"/>
</dbReference>
<proteinExistence type="predicted"/>
<keyword evidence="3" id="KW-0106">Calcium</keyword>
<dbReference type="Gene3D" id="2.60.40.2030">
    <property type="match status" value="1"/>
</dbReference>